<evidence type="ECO:0000256" key="2">
    <source>
        <dbReference type="ARBA" id="ARBA00023015"/>
    </source>
</evidence>
<dbReference type="PANTHER" id="PTHR30346:SF0">
    <property type="entry name" value="HCA OPERON TRANSCRIPTIONAL ACTIVATOR HCAR"/>
    <property type="match status" value="1"/>
</dbReference>
<comment type="caution">
    <text evidence="6">The sequence shown here is derived from an EMBL/GenBank/DDBJ whole genome shotgun (WGS) entry which is preliminary data.</text>
</comment>
<protein>
    <submittedName>
        <fullName evidence="6">LysR family transcriptional regulator</fullName>
    </submittedName>
</protein>
<dbReference type="PANTHER" id="PTHR30346">
    <property type="entry name" value="TRANSCRIPTIONAL DUAL REGULATOR HCAR-RELATED"/>
    <property type="match status" value="1"/>
</dbReference>
<dbReference type="InterPro" id="IPR005119">
    <property type="entry name" value="LysR_subst-bd"/>
</dbReference>
<dbReference type="EMBL" id="JAGPXE010000006">
    <property type="protein sequence ID" value="MBQ0925480.1"/>
    <property type="molecule type" value="Genomic_DNA"/>
</dbReference>
<accession>A0ABS5DGQ5</accession>
<dbReference type="Gene3D" id="1.10.10.10">
    <property type="entry name" value="Winged helix-like DNA-binding domain superfamily/Winged helix DNA-binding domain"/>
    <property type="match status" value="1"/>
</dbReference>
<comment type="similarity">
    <text evidence="1">Belongs to the LysR transcriptional regulatory family.</text>
</comment>
<dbReference type="SUPFAM" id="SSF53850">
    <property type="entry name" value="Periplasmic binding protein-like II"/>
    <property type="match status" value="1"/>
</dbReference>
<name>A0ABS5DGQ5_9PSEU</name>
<reference evidence="6 7" key="1">
    <citation type="submission" date="2021-04" db="EMBL/GenBank/DDBJ databases">
        <title>Whole-genome sequencing of Saccharopolyspora endophytica KCTC 19397.</title>
        <authorList>
            <person name="Ay H."/>
            <person name="Saygin H."/>
            <person name="Sahin N."/>
        </authorList>
    </citation>
    <scope>NUCLEOTIDE SEQUENCE [LARGE SCALE GENOMIC DNA]</scope>
    <source>
        <strain evidence="6 7">KCTC 19397</strain>
    </source>
</reference>
<feature type="domain" description="HTH lysR-type" evidence="5">
    <location>
        <begin position="14"/>
        <end position="71"/>
    </location>
</feature>
<dbReference type="InterPro" id="IPR036388">
    <property type="entry name" value="WH-like_DNA-bd_sf"/>
</dbReference>
<keyword evidence="7" id="KW-1185">Reference proteome</keyword>
<evidence type="ECO:0000259" key="5">
    <source>
        <dbReference type="PROSITE" id="PS50931"/>
    </source>
</evidence>
<sequence length="311" mass="33404">MLQRKTLQPGRCTVEIRWLEAFIAVAEELHFGRAAARLRLAQSPLSQTIRKLEKELDATLFDRSTRSVALTPAGQAFLPHAHRVFEELELAQQATRATSGVVYGTVAIGFSGALNHLTLPPLTRAVRQRYPNISLSLTGRVMTRGGVEQLEQGGLDIAFVGLPIDPSPVRTRRVGREPLGAALPIDHPLAGEAAIDLADLAEDGFITIPAAAGSSLQELTTQACVKAGFRPRVVQEITDPYMILTLVSAGVGVALMPAGISGIMPSASVFVPLRGEQTHMEHALAWLDDNPSPVTRAVLELAEEVLPRPAD</sequence>
<keyword evidence="3" id="KW-0238">DNA-binding</keyword>
<evidence type="ECO:0000256" key="1">
    <source>
        <dbReference type="ARBA" id="ARBA00009437"/>
    </source>
</evidence>
<dbReference type="Proteomes" id="UP000674084">
    <property type="component" value="Unassembled WGS sequence"/>
</dbReference>
<dbReference type="PRINTS" id="PR00039">
    <property type="entry name" value="HTHLYSR"/>
</dbReference>
<dbReference type="InterPro" id="IPR000847">
    <property type="entry name" value="LysR_HTH_N"/>
</dbReference>
<dbReference type="PROSITE" id="PS50931">
    <property type="entry name" value="HTH_LYSR"/>
    <property type="match status" value="1"/>
</dbReference>
<evidence type="ECO:0000313" key="6">
    <source>
        <dbReference type="EMBL" id="MBQ0925480.1"/>
    </source>
</evidence>
<dbReference type="CDD" id="cd08414">
    <property type="entry name" value="PBP2_LTTR_aromatics_like"/>
    <property type="match status" value="1"/>
</dbReference>
<organism evidence="6 7">
    <name type="scientific">Saccharopolyspora endophytica</name>
    <dbReference type="NCBI Taxonomy" id="543886"/>
    <lineage>
        <taxon>Bacteria</taxon>
        <taxon>Bacillati</taxon>
        <taxon>Actinomycetota</taxon>
        <taxon>Actinomycetes</taxon>
        <taxon>Pseudonocardiales</taxon>
        <taxon>Pseudonocardiaceae</taxon>
        <taxon>Saccharopolyspora</taxon>
    </lineage>
</organism>
<dbReference type="SUPFAM" id="SSF46785">
    <property type="entry name" value="Winged helix' DNA-binding domain"/>
    <property type="match status" value="1"/>
</dbReference>
<evidence type="ECO:0000256" key="3">
    <source>
        <dbReference type="ARBA" id="ARBA00023125"/>
    </source>
</evidence>
<dbReference type="Pfam" id="PF03466">
    <property type="entry name" value="LysR_substrate"/>
    <property type="match status" value="1"/>
</dbReference>
<proteinExistence type="inferred from homology"/>
<keyword evidence="2" id="KW-0805">Transcription regulation</keyword>
<dbReference type="Pfam" id="PF00126">
    <property type="entry name" value="HTH_1"/>
    <property type="match status" value="1"/>
</dbReference>
<keyword evidence="4" id="KW-0804">Transcription</keyword>
<evidence type="ECO:0000313" key="7">
    <source>
        <dbReference type="Proteomes" id="UP000674084"/>
    </source>
</evidence>
<gene>
    <name evidence="6" type="ORF">KBO27_16105</name>
</gene>
<dbReference type="InterPro" id="IPR036390">
    <property type="entry name" value="WH_DNA-bd_sf"/>
</dbReference>
<dbReference type="Gene3D" id="3.40.190.10">
    <property type="entry name" value="Periplasmic binding protein-like II"/>
    <property type="match status" value="2"/>
</dbReference>
<evidence type="ECO:0000256" key="4">
    <source>
        <dbReference type="ARBA" id="ARBA00023163"/>
    </source>
</evidence>